<dbReference type="Pfam" id="PF01594">
    <property type="entry name" value="AI-2E_transport"/>
    <property type="match status" value="1"/>
</dbReference>
<evidence type="ECO:0000313" key="10">
    <source>
        <dbReference type="Proteomes" id="UP000586722"/>
    </source>
</evidence>
<keyword evidence="10" id="KW-1185">Reference proteome</keyword>
<evidence type="ECO:0000256" key="2">
    <source>
        <dbReference type="ARBA" id="ARBA00009773"/>
    </source>
</evidence>
<comment type="similarity">
    <text evidence="2">Belongs to the autoinducer-2 exporter (AI-2E) (TC 2.A.86) family.</text>
</comment>
<dbReference type="PANTHER" id="PTHR21716:SF53">
    <property type="entry name" value="PERMEASE PERM-RELATED"/>
    <property type="match status" value="1"/>
</dbReference>
<feature type="transmembrane region" description="Helical" evidence="8">
    <location>
        <begin position="303"/>
        <end position="325"/>
    </location>
</feature>
<keyword evidence="5 8" id="KW-0812">Transmembrane</keyword>
<accession>A0A7X5F3Q2</accession>
<evidence type="ECO:0000256" key="4">
    <source>
        <dbReference type="ARBA" id="ARBA00022475"/>
    </source>
</evidence>
<protein>
    <submittedName>
        <fullName evidence="9">AI-2E family transporter</fullName>
    </submittedName>
</protein>
<dbReference type="AlphaFoldDB" id="A0A7X5F3Q2"/>
<dbReference type="GO" id="GO:0055085">
    <property type="term" value="P:transmembrane transport"/>
    <property type="evidence" value="ECO:0007669"/>
    <property type="project" value="TreeGrafter"/>
</dbReference>
<gene>
    <name evidence="9" type="ORF">GWI72_06585</name>
</gene>
<keyword evidence="7 8" id="KW-0472">Membrane</keyword>
<feature type="transmembrane region" description="Helical" evidence="8">
    <location>
        <begin position="270"/>
        <end position="291"/>
    </location>
</feature>
<evidence type="ECO:0000256" key="1">
    <source>
        <dbReference type="ARBA" id="ARBA00004651"/>
    </source>
</evidence>
<evidence type="ECO:0000256" key="8">
    <source>
        <dbReference type="SAM" id="Phobius"/>
    </source>
</evidence>
<evidence type="ECO:0000313" key="9">
    <source>
        <dbReference type="EMBL" id="NBN77934.1"/>
    </source>
</evidence>
<feature type="transmembrane region" description="Helical" evidence="8">
    <location>
        <begin position="212"/>
        <end position="232"/>
    </location>
</feature>
<comment type="subcellular location">
    <subcellularLocation>
        <location evidence="1">Cell membrane</location>
        <topology evidence="1">Multi-pass membrane protein</topology>
    </subcellularLocation>
</comment>
<evidence type="ECO:0000256" key="5">
    <source>
        <dbReference type="ARBA" id="ARBA00022692"/>
    </source>
</evidence>
<dbReference type="GO" id="GO:0005886">
    <property type="term" value="C:plasma membrane"/>
    <property type="evidence" value="ECO:0007669"/>
    <property type="project" value="UniProtKB-SubCell"/>
</dbReference>
<keyword evidence="6 8" id="KW-1133">Transmembrane helix</keyword>
<feature type="transmembrane region" description="Helical" evidence="8">
    <location>
        <begin position="122"/>
        <end position="143"/>
    </location>
</feature>
<dbReference type="Proteomes" id="UP000586722">
    <property type="component" value="Unassembled WGS sequence"/>
</dbReference>
<reference evidence="10" key="1">
    <citation type="submission" date="2020-01" db="EMBL/GenBank/DDBJ databases">
        <authorList>
            <person name="Fang Y."/>
            <person name="Sun R."/>
            <person name="Nie L."/>
            <person name="He J."/>
            <person name="Hao L."/>
            <person name="Wang L."/>
            <person name="Su S."/>
            <person name="Lv E."/>
            <person name="Zhang Z."/>
            <person name="Xie R."/>
            <person name="Liu H."/>
        </authorList>
    </citation>
    <scope>NUCLEOTIDE SEQUENCE [LARGE SCALE GENOMIC DNA]</scope>
    <source>
        <strain evidence="10">XCT-53</strain>
    </source>
</reference>
<dbReference type="InterPro" id="IPR002549">
    <property type="entry name" value="AI-2E-like"/>
</dbReference>
<sequence length="429" mass="45923">MSDAAGQCLILSGHAIGNGPSPCFSGGCSPACAGRRRCLLDHDARALLSGREGPKGRPWRPRMTLRRQVQFWLLSLIAFVLFMMVFSAVLLPFVAGMALAYLLDPVADRLERMGMNRLAATLTILLAFVIILAVVLILLVPVLGNQMLGFIDRLPALVRSLQSLITENLGDRLTTISGLSVTDLQSSLGAIMSRGASWLGGLLTSVWSGGQALLSILSLFVITPVVAFYLLLDWDHMIERIDSWLPREHVETVRQLAREMDGAVAGFVRGQVSVCFLLGMFYAVSLVMLGLNFGLLIGIGAGLVSFIPFVGAALGLIASMSVAIVQFWPDWPWILAVALVFGVGQFIEGNILQPKLVGASVGLHPVWLMFSLFAFGYLFGFVGLLVAVPAAAMVGVLARFALTQYLASPLYRGAGGGHNGPSVAAQPEE</sequence>
<keyword evidence="3" id="KW-0813">Transport</keyword>
<name>A0A7X5F3Q2_9HYPH</name>
<keyword evidence="4" id="KW-1003">Cell membrane</keyword>
<evidence type="ECO:0000256" key="6">
    <source>
        <dbReference type="ARBA" id="ARBA00022989"/>
    </source>
</evidence>
<dbReference type="PANTHER" id="PTHR21716">
    <property type="entry name" value="TRANSMEMBRANE PROTEIN"/>
    <property type="match status" value="1"/>
</dbReference>
<dbReference type="EMBL" id="JAABLQ010000001">
    <property type="protein sequence ID" value="NBN77934.1"/>
    <property type="molecule type" value="Genomic_DNA"/>
</dbReference>
<evidence type="ECO:0000256" key="7">
    <source>
        <dbReference type="ARBA" id="ARBA00023136"/>
    </source>
</evidence>
<proteinExistence type="inferred from homology"/>
<evidence type="ECO:0000256" key="3">
    <source>
        <dbReference type="ARBA" id="ARBA00022448"/>
    </source>
</evidence>
<feature type="transmembrane region" description="Helical" evidence="8">
    <location>
        <begin position="71"/>
        <end position="102"/>
    </location>
</feature>
<feature type="transmembrane region" description="Helical" evidence="8">
    <location>
        <begin position="331"/>
        <end position="349"/>
    </location>
</feature>
<comment type="caution">
    <text evidence="9">The sequence shown here is derived from an EMBL/GenBank/DDBJ whole genome shotgun (WGS) entry which is preliminary data.</text>
</comment>
<organism evidence="9 10">
    <name type="scientific">Pannonibacter tanglangensis</name>
    <dbReference type="NCBI Taxonomy" id="2750084"/>
    <lineage>
        <taxon>Bacteria</taxon>
        <taxon>Pseudomonadati</taxon>
        <taxon>Pseudomonadota</taxon>
        <taxon>Alphaproteobacteria</taxon>
        <taxon>Hyphomicrobiales</taxon>
        <taxon>Stappiaceae</taxon>
        <taxon>Pannonibacter</taxon>
    </lineage>
</organism>